<reference evidence="3" key="1">
    <citation type="submission" date="2025-08" db="UniProtKB">
        <authorList>
            <consortium name="RefSeq"/>
        </authorList>
    </citation>
    <scope>IDENTIFICATION</scope>
</reference>
<keyword evidence="3" id="KW-0378">Hydrolase</keyword>
<gene>
    <name evidence="3" type="primary">LOC101852726</name>
</gene>
<dbReference type="InterPro" id="IPR031804">
    <property type="entry name" value="DUF4743"/>
</dbReference>
<dbReference type="RefSeq" id="XP_012943567.1">
    <property type="nucleotide sequence ID" value="XM_013088113.2"/>
</dbReference>
<feature type="domain" description="Nudix hydrolase" evidence="1">
    <location>
        <begin position="140"/>
        <end position="279"/>
    </location>
</feature>
<organism evidence="2 3">
    <name type="scientific">Aplysia californica</name>
    <name type="common">California sea hare</name>
    <dbReference type="NCBI Taxonomy" id="6500"/>
    <lineage>
        <taxon>Eukaryota</taxon>
        <taxon>Metazoa</taxon>
        <taxon>Spiralia</taxon>
        <taxon>Lophotrochozoa</taxon>
        <taxon>Mollusca</taxon>
        <taxon>Gastropoda</taxon>
        <taxon>Heterobranchia</taxon>
        <taxon>Euthyneura</taxon>
        <taxon>Tectipleura</taxon>
        <taxon>Aplysiida</taxon>
        <taxon>Aplysioidea</taxon>
        <taxon>Aplysiidae</taxon>
        <taxon>Aplysia</taxon>
    </lineage>
</organism>
<evidence type="ECO:0000259" key="1">
    <source>
        <dbReference type="PROSITE" id="PS51462"/>
    </source>
</evidence>
<evidence type="ECO:0000313" key="2">
    <source>
        <dbReference type="Proteomes" id="UP000694888"/>
    </source>
</evidence>
<protein>
    <submittedName>
        <fullName evidence="3">Nudix hydrolase 20, chloroplastic</fullName>
    </submittedName>
</protein>
<dbReference type="GeneID" id="101852726"/>
<dbReference type="PANTHER" id="PTHR13622">
    <property type="entry name" value="THIAMIN PYROPHOSPHOKINASE"/>
    <property type="match status" value="1"/>
</dbReference>
<dbReference type="GO" id="GO:0016787">
    <property type="term" value="F:hydrolase activity"/>
    <property type="evidence" value="ECO:0007669"/>
    <property type="project" value="UniProtKB-KW"/>
</dbReference>
<dbReference type="Pfam" id="PF00293">
    <property type="entry name" value="NUDIX"/>
    <property type="match status" value="1"/>
</dbReference>
<proteinExistence type="predicted"/>
<keyword evidence="2" id="KW-1185">Reference proteome</keyword>
<dbReference type="PANTHER" id="PTHR13622:SF8">
    <property type="entry name" value="THIAMIN PYROPHOSPHOKINASE 1"/>
    <property type="match status" value="1"/>
</dbReference>
<name>A0ABM1A9T3_APLCA</name>
<accession>A0ABM1A9T3</accession>
<evidence type="ECO:0000313" key="3">
    <source>
        <dbReference type="RefSeq" id="XP_012943567.1"/>
    </source>
</evidence>
<dbReference type="Gene3D" id="3.90.79.10">
    <property type="entry name" value="Nucleoside Triphosphate Pyrophosphohydrolase"/>
    <property type="match status" value="1"/>
</dbReference>
<dbReference type="Proteomes" id="UP000694888">
    <property type="component" value="Unplaced"/>
</dbReference>
<sequence length="315" mass="35480">MENKSSQAIVQLLTKLNKVSVEDALRRGCLPFYISNKQVGLIRPDFWQHLQAFDQVFTKVDAQGTKTGDLKSGVHISSNLTTPAERTKAVNDVLEKLRKDDVIGALRGWRHEKYNVSQRYSDEPLMEIERAGSGLFGFIQYGVHINGYTRDKDGERMMWIGRRSKTKQTFPDMYDNMCAGGLSSDLGVTECVRKECQEEASVSDKVLEGLQFVGTISYFYEDDRGLFPECQFVYDLEVPADFQPVNADGEVESFHKVSMQEVVDLVRGSVTCPTSAGVCLDFLVRHGVLCPDEDPNVSFYVEQLHAPLQTYYAGK</sequence>
<dbReference type="SUPFAM" id="SSF55811">
    <property type="entry name" value="Nudix"/>
    <property type="match status" value="1"/>
</dbReference>
<dbReference type="CDD" id="cd03676">
    <property type="entry name" value="NUDIX_Tnr3_like"/>
    <property type="match status" value="1"/>
</dbReference>
<dbReference type="Pfam" id="PF15916">
    <property type="entry name" value="DUF4743"/>
    <property type="match status" value="1"/>
</dbReference>
<dbReference type="InterPro" id="IPR000086">
    <property type="entry name" value="NUDIX_hydrolase_dom"/>
</dbReference>
<dbReference type="PROSITE" id="PS51462">
    <property type="entry name" value="NUDIX"/>
    <property type="match status" value="1"/>
</dbReference>
<dbReference type="InterPro" id="IPR015797">
    <property type="entry name" value="NUDIX_hydrolase-like_dom_sf"/>
</dbReference>